<dbReference type="Proteomes" id="UP001596306">
    <property type="component" value="Unassembled WGS sequence"/>
</dbReference>
<dbReference type="InterPro" id="IPR021202">
    <property type="entry name" value="Rv3654c-like"/>
</dbReference>
<gene>
    <name evidence="3" type="ORF">ACFQB0_00950</name>
</gene>
<evidence type="ECO:0000313" key="3">
    <source>
        <dbReference type="EMBL" id="MFC6354680.1"/>
    </source>
</evidence>
<keyword evidence="2" id="KW-1133">Transmembrane helix</keyword>
<sequence>MRGPSGARPSHATRPSATGRRRYRVRVGEERGSGSILAVAVLAAVMALTVLTIPVLAVLVVTQTIANAADAAALAAADVASGVVPGVACAAAGQATALNGATLESCEISGAVAEVEVSGSWLDMTVRARARAGPPVGP</sequence>
<feature type="region of interest" description="Disordered" evidence="1">
    <location>
        <begin position="1"/>
        <end position="23"/>
    </location>
</feature>
<proteinExistence type="predicted"/>
<evidence type="ECO:0000256" key="1">
    <source>
        <dbReference type="SAM" id="MobiDB-lite"/>
    </source>
</evidence>
<dbReference type="RefSeq" id="WP_386726411.1">
    <property type="nucleotide sequence ID" value="NZ_JBHSTP010000001.1"/>
</dbReference>
<accession>A0ABW1VAV2</accession>
<keyword evidence="2" id="KW-0812">Transmembrane</keyword>
<evidence type="ECO:0000256" key="2">
    <source>
        <dbReference type="SAM" id="Phobius"/>
    </source>
</evidence>
<keyword evidence="2" id="KW-0472">Membrane</keyword>
<organism evidence="3 4">
    <name type="scientific">Luethyella okanaganae</name>
    <dbReference type="NCBI Taxonomy" id="69372"/>
    <lineage>
        <taxon>Bacteria</taxon>
        <taxon>Bacillati</taxon>
        <taxon>Actinomycetota</taxon>
        <taxon>Actinomycetes</taxon>
        <taxon>Micrococcales</taxon>
        <taxon>Microbacteriaceae</taxon>
        <taxon>Luethyella</taxon>
    </lineage>
</organism>
<name>A0ABW1VAV2_9MICO</name>
<feature type="transmembrane region" description="Helical" evidence="2">
    <location>
        <begin position="36"/>
        <end position="61"/>
    </location>
</feature>
<evidence type="ECO:0000313" key="4">
    <source>
        <dbReference type="Proteomes" id="UP001596306"/>
    </source>
</evidence>
<protein>
    <submittedName>
        <fullName evidence="3">Rv3654c family TadE-like protein</fullName>
    </submittedName>
</protein>
<reference evidence="4" key="1">
    <citation type="journal article" date="2019" name="Int. J. Syst. Evol. Microbiol.">
        <title>The Global Catalogue of Microorganisms (GCM) 10K type strain sequencing project: providing services to taxonomists for standard genome sequencing and annotation.</title>
        <authorList>
            <consortium name="The Broad Institute Genomics Platform"/>
            <consortium name="The Broad Institute Genome Sequencing Center for Infectious Disease"/>
            <person name="Wu L."/>
            <person name="Ma J."/>
        </authorList>
    </citation>
    <scope>NUCLEOTIDE SEQUENCE [LARGE SCALE GENOMIC DNA]</scope>
    <source>
        <strain evidence="4">CCUG 43304</strain>
    </source>
</reference>
<keyword evidence="4" id="KW-1185">Reference proteome</keyword>
<comment type="caution">
    <text evidence="3">The sequence shown here is derived from an EMBL/GenBank/DDBJ whole genome shotgun (WGS) entry which is preliminary data.</text>
</comment>
<dbReference type="EMBL" id="JBHSTP010000001">
    <property type="protein sequence ID" value="MFC6354680.1"/>
    <property type="molecule type" value="Genomic_DNA"/>
</dbReference>
<dbReference type="NCBIfam" id="TIGR03816">
    <property type="entry name" value="tadE_like_DECH"/>
    <property type="match status" value="1"/>
</dbReference>